<keyword evidence="1" id="KW-1133">Transmembrane helix</keyword>
<accession>A0A0F9TY09</accession>
<feature type="transmembrane region" description="Helical" evidence="1">
    <location>
        <begin position="12"/>
        <end position="34"/>
    </location>
</feature>
<comment type="caution">
    <text evidence="2">The sequence shown here is derived from an EMBL/GenBank/DDBJ whole genome shotgun (WGS) entry which is preliminary data.</text>
</comment>
<gene>
    <name evidence="2" type="ORF">LCGC14_0596410</name>
</gene>
<feature type="transmembrane region" description="Helical" evidence="1">
    <location>
        <begin position="83"/>
        <end position="104"/>
    </location>
</feature>
<reference evidence="2" key="1">
    <citation type="journal article" date="2015" name="Nature">
        <title>Complex archaea that bridge the gap between prokaryotes and eukaryotes.</title>
        <authorList>
            <person name="Spang A."/>
            <person name="Saw J.H."/>
            <person name="Jorgensen S.L."/>
            <person name="Zaremba-Niedzwiedzka K."/>
            <person name="Martijn J."/>
            <person name="Lind A.E."/>
            <person name="van Eijk R."/>
            <person name="Schleper C."/>
            <person name="Guy L."/>
            <person name="Ettema T.J."/>
        </authorList>
    </citation>
    <scope>NUCLEOTIDE SEQUENCE</scope>
</reference>
<protein>
    <recommendedName>
        <fullName evidence="3">Yip1 domain-containing protein</fullName>
    </recommendedName>
</protein>
<evidence type="ECO:0000256" key="1">
    <source>
        <dbReference type="SAM" id="Phobius"/>
    </source>
</evidence>
<dbReference type="EMBL" id="LAZR01000946">
    <property type="protein sequence ID" value="KKN54026.1"/>
    <property type="molecule type" value="Genomic_DNA"/>
</dbReference>
<keyword evidence="1" id="KW-0472">Membrane</keyword>
<sequence length="140" mass="15452">MLFQMDNNVLFVIGLILATVILTLIIYIAVLLIVSKTKASDKKILIILLAFICVLLIPIVLGAIGSVFGVFDQDNIPWSDGNYLTLLIPVIGFLIIMILVKFLLDVAWDSAVWIALLALFILFLLYTLVPGLATFLGFKI</sequence>
<evidence type="ECO:0000313" key="2">
    <source>
        <dbReference type="EMBL" id="KKN54026.1"/>
    </source>
</evidence>
<feature type="transmembrane region" description="Helical" evidence="1">
    <location>
        <begin position="46"/>
        <end position="71"/>
    </location>
</feature>
<dbReference type="AlphaFoldDB" id="A0A0F9TY09"/>
<proteinExistence type="predicted"/>
<keyword evidence="1" id="KW-0812">Transmembrane</keyword>
<name>A0A0F9TY09_9ZZZZ</name>
<feature type="transmembrane region" description="Helical" evidence="1">
    <location>
        <begin position="111"/>
        <end position="138"/>
    </location>
</feature>
<evidence type="ECO:0008006" key="3">
    <source>
        <dbReference type="Google" id="ProtNLM"/>
    </source>
</evidence>
<organism evidence="2">
    <name type="scientific">marine sediment metagenome</name>
    <dbReference type="NCBI Taxonomy" id="412755"/>
    <lineage>
        <taxon>unclassified sequences</taxon>
        <taxon>metagenomes</taxon>
        <taxon>ecological metagenomes</taxon>
    </lineage>
</organism>